<dbReference type="EMBL" id="BQNB010009594">
    <property type="protein sequence ID" value="GJS65669.1"/>
    <property type="molecule type" value="Genomic_DNA"/>
</dbReference>
<accession>A0ABQ4XK97</accession>
<feature type="compositionally biased region" description="Basic and acidic residues" evidence="1">
    <location>
        <begin position="412"/>
        <end position="436"/>
    </location>
</feature>
<dbReference type="Proteomes" id="UP001151760">
    <property type="component" value="Unassembled WGS sequence"/>
</dbReference>
<feature type="compositionally biased region" description="Basic residues" evidence="1">
    <location>
        <begin position="437"/>
        <end position="447"/>
    </location>
</feature>
<protein>
    <recommendedName>
        <fullName evidence="4">Xylulose kinase-1</fullName>
    </recommendedName>
</protein>
<feature type="compositionally biased region" description="Acidic residues" evidence="1">
    <location>
        <begin position="209"/>
        <end position="218"/>
    </location>
</feature>
<proteinExistence type="predicted"/>
<evidence type="ECO:0000313" key="2">
    <source>
        <dbReference type="EMBL" id="GJS65669.1"/>
    </source>
</evidence>
<evidence type="ECO:0000256" key="1">
    <source>
        <dbReference type="SAM" id="MobiDB-lite"/>
    </source>
</evidence>
<name>A0ABQ4XK97_9ASTR</name>
<feature type="region of interest" description="Disordered" evidence="1">
    <location>
        <begin position="412"/>
        <end position="462"/>
    </location>
</feature>
<feature type="compositionally biased region" description="Basic and acidic residues" evidence="1">
    <location>
        <begin position="448"/>
        <end position="462"/>
    </location>
</feature>
<feature type="compositionally biased region" description="Low complexity" evidence="1">
    <location>
        <begin position="173"/>
        <end position="186"/>
    </location>
</feature>
<feature type="region of interest" description="Disordered" evidence="1">
    <location>
        <begin position="162"/>
        <end position="223"/>
    </location>
</feature>
<comment type="caution">
    <text evidence="2">The sequence shown here is derived from an EMBL/GenBank/DDBJ whole genome shotgun (WGS) entry which is preliminary data.</text>
</comment>
<sequence>MANLEFCDKHNMVAYLEKSEGSEGFHQIIDFLNACHIKYALTENPTIYVSFIKQFWSTATARTRANGEVELSATIDGQVKTLTEASLRRHLKLEDNGGVTTLPNSEIFEHLALMGYATDSEKLTFQKGDILGVDIALFPTMLIQGQTLEGVESIAAPSTLQPPFITPILTPETHQSPHSSPTMPTSHKAEEPATMPHDSPLPRVHTLGSDEDDEEGQEDPSNQGRSLIKELDLDAEISLVPPHDTEIPKKTSGDTEILLQEEEPTELVEDFGSGEKGNEVSTATPERQQTNEEERQQIARDAEIAKQLQEDIYRASQEQEKQRVVTKADPTKVIDWSDPSVIRYHVLQNRPRSVAEVRKNICKYLCNQGGYKMINFKGMTYDDISLIFEKVWDQIYDFVPLDSELVIPKSKGAESVKKSSTEEEKKKDDSSKPAESKRKKTLARKRASGKDSEESAKRQKLEEDTKKEEIQVYLNIVPVEEGLDVESLATKYPIVDSETQILAIDKYYYQIKRADGSVKHYKIFSAILYDFDRQDVLELYKLVKERFQTAILEGYDLLLWGDLQTMLEPYEEDDIWRNQQDWNLINWKLHNFCGVHVILMNTGLVIHMMVEKKYSLSQDTLSKMLNRRLEVDHQSEMGYELIKFIRLFVCYGVISSNYDVTVAVLWTCGSSPVSSGIVSGVPPENLFLVHSENNLNLLNQPSYGEGLDEVTLSR</sequence>
<feature type="compositionally biased region" description="Basic and acidic residues" evidence="1">
    <location>
        <begin position="243"/>
        <end position="253"/>
    </location>
</feature>
<organism evidence="2 3">
    <name type="scientific">Tanacetum coccineum</name>
    <dbReference type="NCBI Taxonomy" id="301880"/>
    <lineage>
        <taxon>Eukaryota</taxon>
        <taxon>Viridiplantae</taxon>
        <taxon>Streptophyta</taxon>
        <taxon>Embryophyta</taxon>
        <taxon>Tracheophyta</taxon>
        <taxon>Spermatophyta</taxon>
        <taxon>Magnoliopsida</taxon>
        <taxon>eudicotyledons</taxon>
        <taxon>Gunneridae</taxon>
        <taxon>Pentapetalae</taxon>
        <taxon>asterids</taxon>
        <taxon>campanulids</taxon>
        <taxon>Asterales</taxon>
        <taxon>Asteraceae</taxon>
        <taxon>Asteroideae</taxon>
        <taxon>Anthemideae</taxon>
        <taxon>Anthemidinae</taxon>
        <taxon>Tanacetum</taxon>
    </lineage>
</organism>
<evidence type="ECO:0008006" key="4">
    <source>
        <dbReference type="Google" id="ProtNLM"/>
    </source>
</evidence>
<reference evidence="2" key="1">
    <citation type="journal article" date="2022" name="Int. J. Mol. Sci.">
        <title>Draft Genome of Tanacetum Coccineum: Genomic Comparison of Closely Related Tanacetum-Family Plants.</title>
        <authorList>
            <person name="Yamashiro T."/>
            <person name="Shiraishi A."/>
            <person name="Nakayama K."/>
            <person name="Satake H."/>
        </authorList>
    </citation>
    <scope>NUCLEOTIDE SEQUENCE</scope>
</reference>
<keyword evidence="3" id="KW-1185">Reference proteome</keyword>
<evidence type="ECO:0000313" key="3">
    <source>
        <dbReference type="Proteomes" id="UP001151760"/>
    </source>
</evidence>
<reference evidence="2" key="2">
    <citation type="submission" date="2022-01" db="EMBL/GenBank/DDBJ databases">
        <authorList>
            <person name="Yamashiro T."/>
            <person name="Shiraishi A."/>
            <person name="Satake H."/>
            <person name="Nakayama K."/>
        </authorList>
    </citation>
    <scope>NUCLEOTIDE SEQUENCE</scope>
</reference>
<feature type="region of interest" description="Disordered" evidence="1">
    <location>
        <begin position="236"/>
        <end position="295"/>
    </location>
</feature>
<gene>
    <name evidence="2" type="ORF">Tco_0680233</name>
</gene>
<feature type="compositionally biased region" description="Acidic residues" evidence="1">
    <location>
        <begin position="259"/>
        <end position="269"/>
    </location>
</feature>